<proteinExistence type="predicted"/>
<protein>
    <submittedName>
        <fullName evidence="1">Uncharacterized protein</fullName>
    </submittedName>
</protein>
<reference evidence="1 2" key="1">
    <citation type="journal article" date="2015" name="Antonie Van Leeuwenhoek">
        <title>Prauserella endophytica sp. nov., an endophytic actinobacterium isolated from Tamarix taklamakanensis.</title>
        <authorList>
            <person name="Liu J.M."/>
            <person name="Habden X."/>
            <person name="Guo L."/>
            <person name="Tuo L."/>
            <person name="Jiang Z.K."/>
            <person name="Liu S.W."/>
            <person name="Liu X.F."/>
            <person name="Chen L."/>
            <person name="Li R.F."/>
            <person name="Zhang Y.Q."/>
            <person name="Sun C.H."/>
        </authorList>
    </citation>
    <scope>NUCLEOTIDE SEQUENCE [LARGE SCALE GENOMIC DNA]</scope>
    <source>
        <strain evidence="1 2">CGMCC 4.7182</strain>
    </source>
</reference>
<dbReference type="EMBL" id="SWMS01000012">
    <property type="protein sequence ID" value="TKG68345.1"/>
    <property type="molecule type" value="Genomic_DNA"/>
</dbReference>
<keyword evidence="2" id="KW-1185">Reference proteome</keyword>
<accession>A0ABY2S116</accession>
<name>A0ABY2S116_9PSEU</name>
<comment type="caution">
    <text evidence="1">The sequence shown here is derived from an EMBL/GenBank/DDBJ whole genome shotgun (WGS) entry which is preliminary data.</text>
</comment>
<evidence type="ECO:0000313" key="1">
    <source>
        <dbReference type="EMBL" id="TKG68345.1"/>
    </source>
</evidence>
<dbReference type="RefSeq" id="WP_137095955.1">
    <property type="nucleotide sequence ID" value="NZ_SWMS01000012.1"/>
</dbReference>
<gene>
    <name evidence="1" type="ORF">FCN18_21535</name>
</gene>
<evidence type="ECO:0000313" key="2">
    <source>
        <dbReference type="Proteomes" id="UP000309992"/>
    </source>
</evidence>
<sequence length="135" mass="15538">MSLNFDPGGYYAALDTSQWLKLKEALDGNEDQRQAAQDVLGSLVLSDWLEPEPELDMATRRPEQISTMREAREAYEDRCVEKRSRFGIDVLQRQLDADHPYDYLHLEATGRTLLRVAVELLDLARQRELDAEVDT</sequence>
<dbReference type="Proteomes" id="UP000309992">
    <property type="component" value="Unassembled WGS sequence"/>
</dbReference>
<organism evidence="1 2">
    <name type="scientific">Prauserella endophytica</name>
    <dbReference type="NCBI Taxonomy" id="1592324"/>
    <lineage>
        <taxon>Bacteria</taxon>
        <taxon>Bacillati</taxon>
        <taxon>Actinomycetota</taxon>
        <taxon>Actinomycetes</taxon>
        <taxon>Pseudonocardiales</taxon>
        <taxon>Pseudonocardiaceae</taxon>
        <taxon>Prauserella</taxon>
        <taxon>Prauserella coralliicola group</taxon>
    </lineage>
</organism>